<protein>
    <submittedName>
        <fullName evidence="1">Uncharacterized protein</fullName>
    </submittedName>
</protein>
<evidence type="ECO:0000313" key="1">
    <source>
        <dbReference type="EMBL" id="MBU5439162.1"/>
    </source>
</evidence>
<dbReference type="RefSeq" id="WP_216520865.1">
    <property type="nucleotide sequence ID" value="NZ_JAHLPM010000012.1"/>
</dbReference>
<gene>
    <name evidence="1" type="ORF">KQI42_14160</name>
</gene>
<organism evidence="1 2">
    <name type="scientific">Tissierella simiarum</name>
    <dbReference type="NCBI Taxonomy" id="2841534"/>
    <lineage>
        <taxon>Bacteria</taxon>
        <taxon>Bacillati</taxon>
        <taxon>Bacillota</taxon>
        <taxon>Tissierellia</taxon>
        <taxon>Tissierellales</taxon>
        <taxon>Tissierellaceae</taxon>
        <taxon>Tissierella</taxon>
    </lineage>
</organism>
<name>A0ABS6E8C0_9FIRM</name>
<sequence>MNWERPYYKKSYNPFVFFVVFGVTNDNLKISRSKHRVEEIPKGLEIQKYSKYEHKEYIEGFYQDYLGKYLEEKSGDLYKNVSGAEHCLVIRGEIEDDFTLSYIRNIIGIIQCLCEEGAIAVLDLQTFNWYSDSEWGSIFFNNDEFNPFHHVVILCSQIDDKNYWLHTRGMRKFGRPDISVINVLKDDIKPSSHVINQIIHYQAYGAIMSEHVKINIQEHNYTIDGTYTEDFENYDFNNAFYVFDWSKVKQN</sequence>
<dbReference type="Proteomes" id="UP000749471">
    <property type="component" value="Unassembled WGS sequence"/>
</dbReference>
<comment type="caution">
    <text evidence="1">The sequence shown here is derived from an EMBL/GenBank/DDBJ whole genome shotgun (WGS) entry which is preliminary data.</text>
</comment>
<reference evidence="1 2" key="1">
    <citation type="submission" date="2021-06" db="EMBL/GenBank/DDBJ databases">
        <authorList>
            <person name="Sun Q."/>
            <person name="Li D."/>
        </authorList>
    </citation>
    <scope>NUCLEOTIDE SEQUENCE [LARGE SCALE GENOMIC DNA]</scope>
    <source>
        <strain evidence="1 2">MSJ-40</strain>
    </source>
</reference>
<proteinExistence type="predicted"/>
<evidence type="ECO:0000313" key="2">
    <source>
        <dbReference type="Proteomes" id="UP000749471"/>
    </source>
</evidence>
<accession>A0ABS6E8C0</accession>
<dbReference type="EMBL" id="JAHLPM010000012">
    <property type="protein sequence ID" value="MBU5439162.1"/>
    <property type="molecule type" value="Genomic_DNA"/>
</dbReference>
<keyword evidence="2" id="KW-1185">Reference proteome</keyword>